<evidence type="ECO:0000259" key="1">
    <source>
        <dbReference type="Pfam" id="PF04149"/>
    </source>
</evidence>
<organism evidence="2 3">
    <name type="scientific">Streptomyces albus</name>
    <dbReference type="NCBI Taxonomy" id="1888"/>
    <lineage>
        <taxon>Bacteria</taxon>
        <taxon>Bacillati</taxon>
        <taxon>Actinomycetota</taxon>
        <taxon>Actinomycetes</taxon>
        <taxon>Kitasatosporales</taxon>
        <taxon>Streptomycetaceae</taxon>
        <taxon>Streptomyces</taxon>
    </lineage>
</organism>
<accession>A0A8H1LIP1</accession>
<sequence length="66" mass="6952">MSTTNGPWFKSSYSGGEGGNCLEWAPASAVTGVIPVRDSKDPERAPLTFSTAAWATFVAAMKQSAR</sequence>
<comment type="caution">
    <text evidence="2">The sequence shown here is derived from an EMBL/GenBank/DDBJ whole genome shotgun (WGS) entry which is preliminary data.</text>
</comment>
<dbReference type="GeneID" id="75180157"/>
<dbReference type="AlphaFoldDB" id="A0A8H1LIP1"/>
<reference evidence="2 3" key="1">
    <citation type="submission" date="2018-10" db="EMBL/GenBank/DDBJ databases">
        <title>Isolation of pseudouridimycin from Streptomyces albus DSM 40763.</title>
        <authorList>
            <person name="Rosenqvist P."/>
            <person name="Metsae-Ketelae M."/>
            <person name="Virta P."/>
        </authorList>
    </citation>
    <scope>NUCLEOTIDE SEQUENCE [LARGE SCALE GENOMIC DNA]</scope>
    <source>
        <strain evidence="2 3">DSM 40763</strain>
    </source>
</reference>
<dbReference type="Proteomes" id="UP000298111">
    <property type="component" value="Unassembled WGS sequence"/>
</dbReference>
<feature type="domain" description="DUF397" evidence="1">
    <location>
        <begin position="8"/>
        <end position="62"/>
    </location>
</feature>
<dbReference type="RefSeq" id="WP_031032641.1">
    <property type="nucleotide sequence ID" value="NZ_BNEJ01000009.1"/>
</dbReference>
<evidence type="ECO:0000313" key="2">
    <source>
        <dbReference type="EMBL" id="TGG85917.1"/>
    </source>
</evidence>
<evidence type="ECO:0000313" key="3">
    <source>
        <dbReference type="Proteomes" id="UP000298111"/>
    </source>
</evidence>
<dbReference type="InterPro" id="IPR007278">
    <property type="entry name" value="DUF397"/>
</dbReference>
<proteinExistence type="predicted"/>
<dbReference type="EMBL" id="RCIY01000040">
    <property type="protein sequence ID" value="TGG85917.1"/>
    <property type="molecule type" value="Genomic_DNA"/>
</dbReference>
<name>A0A8H1LIP1_9ACTN</name>
<dbReference type="Pfam" id="PF04149">
    <property type="entry name" value="DUF397"/>
    <property type="match status" value="1"/>
</dbReference>
<protein>
    <submittedName>
        <fullName evidence="2">DUF397 domain-containing protein</fullName>
    </submittedName>
</protein>
<gene>
    <name evidence="2" type="ORF">D8771_05670</name>
</gene>